<evidence type="ECO:0000313" key="2">
    <source>
        <dbReference type="Proteomes" id="UP000243494"/>
    </source>
</evidence>
<dbReference type="RefSeq" id="WP_095406875.1">
    <property type="nucleotide sequence ID" value="NZ_NOJZ02000014.1"/>
</dbReference>
<protein>
    <submittedName>
        <fullName evidence="1">Uncharacterized protein</fullName>
    </submittedName>
</protein>
<name>A0A371IS75_9FIRM</name>
<dbReference type="EMBL" id="NOJZ02000014">
    <property type="protein sequence ID" value="RDY23336.1"/>
    <property type="molecule type" value="Genomic_DNA"/>
</dbReference>
<proteinExistence type="predicted"/>
<gene>
    <name evidence="1" type="ORF">CHF27_008805</name>
</gene>
<dbReference type="AlphaFoldDB" id="A0A371IS75"/>
<reference evidence="1 2" key="1">
    <citation type="journal article" date="2017" name="Genome Announc.">
        <title>Draft Genome Sequence of Romboutsia maritimum sp. nov. Strain CCRI-22766(T), Isolated from Coastal Estuarine Mud.</title>
        <authorList>
            <person name="Maheux A.F."/>
            <person name="Boudreau D.K."/>
            <person name="Berube E."/>
            <person name="Boissinot M."/>
            <person name="Raymond F."/>
            <person name="Brodeur S."/>
            <person name="Corbeil J."/>
            <person name="Brightwell G."/>
            <person name="Broda D."/>
            <person name="Omar R.F."/>
            <person name="Bergeron M.G."/>
        </authorList>
    </citation>
    <scope>NUCLEOTIDE SEQUENCE [LARGE SCALE GENOMIC DNA]</scope>
    <source>
        <strain evidence="1 2">CCRI-22766</strain>
    </source>
</reference>
<sequence length="210" mass="23925">MKNLKESLNNLVGELSGILNTMLVSERINSQRCVAKDIDTTKTIINHKDETEEFTQNDLNSIGKELEVLTTEIKGIANEMLVSERINSQRCIAKDIDTTKTIFDSSDENKEFTKEDIKELTEEVKGIVGEMLVSERINSQRCVAKDIDTTKTIFDNNDKSEEVNKSDIENIIKELKDLVKMMLVSERVNSQRCVTKDIDTTKTIFDKNNK</sequence>
<organism evidence="1 2">
    <name type="scientific">Romboutsia maritimum</name>
    <dbReference type="NCBI Taxonomy" id="2020948"/>
    <lineage>
        <taxon>Bacteria</taxon>
        <taxon>Bacillati</taxon>
        <taxon>Bacillota</taxon>
        <taxon>Clostridia</taxon>
        <taxon>Peptostreptococcales</taxon>
        <taxon>Peptostreptococcaceae</taxon>
        <taxon>Romboutsia</taxon>
    </lineage>
</organism>
<evidence type="ECO:0000313" key="1">
    <source>
        <dbReference type="EMBL" id="RDY23336.1"/>
    </source>
</evidence>
<comment type="caution">
    <text evidence="1">The sequence shown here is derived from an EMBL/GenBank/DDBJ whole genome shotgun (WGS) entry which is preliminary data.</text>
</comment>
<keyword evidence="2" id="KW-1185">Reference proteome</keyword>
<dbReference type="OrthoDB" id="1751378at2"/>
<accession>A0A371IS75</accession>
<dbReference type="Proteomes" id="UP000243494">
    <property type="component" value="Unassembled WGS sequence"/>
</dbReference>